<proteinExistence type="predicted"/>
<reference evidence="3" key="1">
    <citation type="journal article" date="2004" name="Nature">
        <title>Genome duplication in the teleost fish Tetraodon nigroviridis reveals the early vertebrate proto-karyotype.</title>
        <authorList>
            <person name="Jaillon O."/>
            <person name="Aury J.-M."/>
            <person name="Brunet F."/>
            <person name="Petit J.-L."/>
            <person name="Stange-Thomann N."/>
            <person name="Mauceli E."/>
            <person name="Bouneau L."/>
            <person name="Fischer C."/>
            <person name="Ozouf-Costaz C."/>
            <person name="Bernot A."/>
            <person name="Nicaud S."/>
            <person name="Jaffe D."/>
            <person name="Fisher S."/>
            <person name="Lutfalla G."/>
            <person name="Dossat C."/>
            <person name="Segurens B."/>
            <person name="Dasilva C."/>
            <person name="Salanoubat M."/>
            <person name="Levy M."/>
            <person name="Boudet N."/>
            <person name="Castellano S."/>
            <person name="Anthouard V."/>
            <person name="Jubin C."/>
            <person name="Castelli V."/>
            <person name="Katinka M."/>
            <person name="Vacherie B."/>
            <person name="Biemont C."/>
            <person name="Skalli Z."/>
            <person name="Cattolico L."/>
            <person name="Poulain J."/>
            <person name="De Berardinis V."/>
            <person name="Cruaud C."/>
            <person name="Duprat S."/>
            <person name="Brottier P."/>
            <person name="Coutanceau J.-P."/>
            <person name="Gouzy J."/>
            <person name="Parra G."/>
            <person name="Lardier G."/>
            <person name="Chapple C."/>
            <person name="McKernan K.J."/>
            <person name="McEwan P."/>
            <person name="Bosak S."/>
            <person name="Kellis M."/>
            <person name="Volff J.-N."/>
            <person name="Guigo R."/>
            <person name="Zody M.C."/>
            <person name="Mesirov J."/>
            <person name="Lindblad-Toh K."/>
            <person name="Birren B."/>
            <person name="Nusbaum C."/>
            <person name="Kahn D."/>
            <person name="Robinson-Rechavi M."/>
            <person name="Laudet V."/>
            <person name="Schachter V."/>
            <person name="Quetier F."/>
            <person name="Saurin W."/>
            <person name="Scarpelli C."/>
            <person name="Wincker P."/>
            <person name="Lander E.S."/>
            <person name="Weissenbach J."/>
            <person name="Roest Crollius H."/>
        </authorList>
    </citation>
    <scope>NUCLEOTIDE SEQUENCE [LARGE SCALE GENOMIC DNA]</scope>
</reference>
<name>Q4T5N5_TETNG</name>
<evidence type="ECO:0000313" key="3">
    <source>
        <dbReference type="EMBL" id="CAF91797.1"/>
    </source>
</evidence>
<dbReference type="EMBL" id="CAAE01009186">
    <property type="protein sequence ID" value="CAF91797.1"/>
    <property type="molecule type" value="Genomic_DNA"/>
</dbReference>
<evidence type="ECO:0000259" key="1">
    <source>
        <dbReference type="Pfam" id="PF22987"/>
    </source>
</evidence>
<reference evidence="3" key="2">
    <citation type="submission" date="2004-02" db="EMBL/GenBank/DDBJ databases">
        <authorList>
            <consortium name="Genoscope"/>
            <consortium name="Whitehead Institute Centre for Genome Research"/>
        </authorList>
    </citation>
    <scope>NUCLEOTIDE SEQUENCE</scope>
</reference>
<dbReference type="InterPro" id="IPR054503">
    <property type="entry name" value="KDM3AB_Tudor"/>
</dbReference>
<dbReference type="AlphaFoldDB" id="Q4T5N5"/>
<dbReference type="OrthoDB" id="1667110at2759"/>
<feature type="non-terminal residue" evidence="3">
    <location>
        <position position="168"/>
    </location>
</feature>
<evidence type="ECO:0000259" key="2">
    <source>
        <dbReference type="Pfam" id="PF22988"/>
    </source>
</evidence>
<dbReference type="Pfam" id="PF22987">
    <property type="entry name" value="Tudor_KDM3B"/>
    <property type="match status" value="1"/>
</dbReference>
<sequence length="168" mass="19605">DLQVYVEFDDQDWDKREWVKVYEDFQLFLLEYQLVWAKRKEGVGGVCVGVGGMIQGTKDKHIQWPALAFRPVVGKSLLTPVIAVEFLLDRQLDFLTDNSAYQPYQVITKTFVWISTNCRIINVFLSGPYSLNGYRVRVYRQDSATQWFTGIITHHDLFSRNMVVMNDQ</sequence>
<gene>
    <name evidence="3" type="ORF">GSTENG00006718001</name>
</gene>
<feature type="non-terminal residue" evidence="3">
    <location>
        <position position="1"/>
    </location>
</feature>
<protein>
    <submittedName>
        <fullName evidence="3">Chromosome undetermined SCAF9186, whole genome shotgun sequence</fullName>
    </submittedName>
</protein>
<dbReference type="Pfam" id="PF22988">
    <property type="entry name" value="PWWP_KDM3B"/>
    <property type="match status" value="1"/>
</dbReference>
<feature type="domain" description="Lysine-specific demethylase 3A/B tudor" evidence="1">
    <location>
        <begin position="124"/>
        <end position="168"/>
    </location>
</feature>
<dbReference type="KEGG" id="tng:GSTEN00006718G001"/>
<feature type="domain" description="Lysine-specific demethylase 3B PWWP" evidence="2">
    <location>
        <begin position="28"/>
        <end position="105"/>
    </location>
</feature>
<dbReference type="InterPro" id="IPR054504">
    <property type="entry name" value="PWWP_KDM3B"/>
</dbReference>
<organism evidence="3">
    <name type="scientific">Tetraodon nigroviridis</name>
    <name type="common">Spotted green pufferfish</name>
    <name type="synonym">Chelonodon nigroviridis</name>
    <dbReference type="NCBI Taxonomy" id="99883"/>
    <lineage>
        <taxon>Eukaryota</taxon>
        <taxon>Metazoa</taxon>
        <taxon>Chordata</taxon>
        <taxon>Craniata</taxon>
        <taxon>Vertebrata</taxon>
        <taxon>Euteleostomi</taxon>
        <taxon>Actinopterygii</taxon>
        <taxon>Neopterygii</taxon>
        <taxon>Teleostei</taxon>
        <taxon>Neoteleostei</taxon>
        <taxon>Acanthomorphata</taxon>
        <taxon>Eupercaria</taxon>
        <taxon>Tetraodontiformes</taxon>
        <taxon>Tetradontoidea</taxon>
        <taxon>Tetraodontidae</taxon>
        <taxon>Tetraodon</taxon>
    </lineage>
</organism>
<accession>Q4T5N5</accession>